<dbReference type="RefSeq" id="WP_203254714.1">
    <property type="nucleotide sequence ID" value="NZ_CP069127.1"/>
</dbReference>
<keyword evidence="3" id="KW-1185">Reference proteome</keyword>
<evidence type="ECO:0000256" key="1">
    <source>
        <dbReference type="SAM" id="MobiDB-lite"/>
    </source>
</evidence>
<reference evidence="2 3" key="1">
    <citation type="submission" date="2021-01" db="EMBL/GenBank/DDBJ databases">
        <title>Identification of strong promoters based on the transcriptome of Brevibacillus choshinensis.</title>
        <authorList>
            <person name="Yao D."/>
            <person name="Zhang K."/>
            <person name="Wu J."/>
        </authorList>
    </citation>
    <scope>NUCLEOTIDE SEQUENCE [LARGE SCALE GENOMIC DNA]</scope>
    <source>
        <strain evidence="2 3">HPD31-SP3</strain>
    </source>
</reference>
<proteinExistence type="predicted"/>
<sequence>MIKEQNRATSQHQHNQIFDFGGDGHATQRILHPLEMVGDSLKAYSLTSKEQRFFVIDNILAIQLLVIRNVV</sequence>
<gene>
    <name evidence="2" type="ORF">JNE38_16250</name>
</gene>
<evidence type="ECO:0000313" key="3">
    <source>
        <dbReference type="Proteomes" id="UP000596248"/>
    </source>
</evidence>
<protein>
    <submittedName>
        <fullName evidence="2">WYL domain-containing protein</fullName>
    </submittedName>
</protein>
<feature type="compositionally biased region" description="Polar residues" evidence="1">
    <location>
        <begin position="7"/>
        <end position="16"/>
    </location>
</feature>
<feature type="region of interest" description="Disordered" evidence="1">
    <location>
        <begin position="1"/>
        <end position="21"/>
    </location>
</feature>
<dbReference type="EMBL" id="CP069127">
    <property type="protein sequence ID" value="QRG65196.1"/>
    <property type="molecule type" value="Genomic_DNA"/>
</dbReference>
<accession>A0ABX7FIP5</accession>
<organism evidence="2 3">
    <name type="scientific">Brevibacillus choshinensis</name>
    <dbReference type="NCBI Taxonomy" id="54911"/>
    <lineage>
        <taxon>Bacteria</taxon>
        <taxon>Bacillati</taxon>
        <taxon>Bacillota</taxon>
        <taxon>Bacilli</taxon>
        <taxon>Bacillales</taxon>
        <taxon>Paenibacillaceae</taxon>
        <taxon>Brevibacillus</taxon>
    </lineage>
</organism>
<name>A0ABX7FIP5_BRECH</name>
<dbReference type="Proteomes" id="UP000596248">
    <property type="component" value="Chromosome"/>
</dbReference>
<evidence type="ECO:0000313" key="2">
    <source>
        <dbReference type="EMBL" id="QRG65196.1"/>
    </source>
</evidence>